<name>A0A0D7AIY7_9AGAR</name>
<evidence type="ECO:0000313" key="1">
    <source>
        <dbReference type="EMBL" id="KIY51261.1"/>
    </source>
</evidence>
<dbReference type="EMBL" id="KN881666">
    <property type="protein sequence ID" value="KIY51261.1"/>
    <property type="molecule type" value="Genomic_DNA"/>
</dbReference>
<dbReference type="AlphaFoldDB" id="A0A0D7AIY7"/>
<dbReference type="Proteomes" id="UP000054144">
    <property type="component" value="Unassembled WGS sequence"/>
</dbReference>
<protein>
    <submittedName>
        <fullName evidence="1">Uncharacterized protein</fullName>
    </submittedName>
</protein>
<evidence type="ECO:0000313" key="2">
    <source>
        <dbReference type="Proteomes" id="UP000054144"/>
    </source>
</evidence>
<dbReference type="Gene3D" id="3.90.730.10">
    <property type="entry name" value="Ribonuclease T2-like"/>
    <property type="match status" value="1"/>
</dbReference>
<accession>A0A0D7AIY7</accession>
<organism evidence="1 2">
    <name type="scientific">Fistulina hepatica ATCC 64428</name>
    <dbReference type="NCBI Taxonomy" id="1128425"/>
    <lineage>
        <taxon>Eukaryota</taxon>
        <taxon>Fungi</taxon>
        <taxon>Dikarya</taxon>
        <taxon>Basidiomycota</taxon>
        <taxon>Agaricomycotina</taxon>
        <taxon>Agaricomycetes</taxon>
        <taxon>Agaricomycetidae</taxon>
        <taxon>Agaricales</taxon>
        <taxon>Fistulinaceae</taxon>
        <taxon>Fistulina</taxon>
    </lineage>
</organism>
<dbReference type="SUPFAM" id="SSF55895">
    <property type="entry name" value="Ribonuclease Rh-like"/>
    <property type="match status" value="1"/>
</dbReference>
<dbReference type="OrthoDB" id="435754at2759"/>
<dbReference type="InterPro" id="IPR036430">
    <property type="entry name" value="RNase_T2-like_sf"/>
</dbReference>
<dbReference type="GO" id="GO:0003723">
    <property type="term" value="F:RNA binding"/>
    <property type="evidence" value="ECO:0007669"/>
    <property type="project" value="InterPro"/>
</dbReference>
<dbReference type="GO" id="GO:0033897">
    <property type="term" value="F:ribonuclease T2 activity"/>
    <property type="evidence" value="ECO:0007669"/>
    <property type="project" value="InterPro"/>
</dbReference>
<proteinExistence type="predicted"/>
<reference evidence="1 2" key="1">
    <citation type="journal article" date="2015" name="Fungal Genet. Biol.">
        <title>Evolution of novel wood decay mechanisms in Agaricales revealed by the genome sequences of Fistulina hepatica and Cylindrobasidium torrendii.</title>
        <authorList>
            <person name="Floudas D."/>
            <person name="Held B.W."/>
            <person name="Riley R."/>
            <person name="Nagy L.G."/>
            <person name="Koehler G."/>
            <person name="Ransdell A.S."/>
            <person name="Younus H."/>
            <person name="Chow J."/>
            <person name="Chiniquy J."/>
            <person name="Lipzen A."/>
            <person name="Tritt A."/>
            <person name="Sun H."/>
            <person name="Haridas S."/>
            <person name="LaButti K."/>
            <person name="Ohm R.A."/>
            <person name="Kues U."/>
            <person name="Blanchette R.A."/>
            <person name="Grigoriev I.V."/>
            <person name="Minto R.E."/>
            <person name="Hibbett D.S."/>
        </authorList>
    </citation>
    <scope>NUCLEOTIDE SEQUENCE [LARGE SCALE GENOMIC DNA]</scope>
    <source>
        <strain evidence="1 2">ATCC 64428</strain>
    </source>
</reference>
<keyword evidence="2" id="KW-1185">Reference proteome</keyword>
<sequence>MPFSVYTCRWHRRGIIVPTWDGSGVDIFIVDFGRWDLLNYSSPNADFWTHGFSKHATCTSTFDVACYEPDYKEHEDTVNFYDSVVCAFQQYPTWGMFAVYESISFESLSVQGPTRAVYPSSMRIAPSNIISYTLKQIKDVLLSQTRAIPYFDCMNNGTMLRSGATAMVYGTE</sequence>
<gene>
    <name evidence="1" type="ORF">FISHEDRAFT_70903</name>
</gene>